<dbReference type="CDD" id="cd06558">
    <property type="entry name" value="crotonase-like"/>
    <property type="match status" value="1"/>
</dbReference>
<gene>
    <name evidence="2" type="ORF">GO606_10345</name>
</gene>
<dbReference type="InterPro" id="IPR001753">
    <property type="entry name" value="Enoyl-CoA_hydra/iso"/>
</dbReference>
<keyword evidence="3" id="KW-1185">Reference proteome</keyword>
<evidence type="ECO:0000313" key="3">
    <source>
        <dbReference type="Proteomes" id="UP000615989"/>
    </source>
</evidence>
<evidence type="ECO:0000256" key="1">
    <source>
        <dbReference type="ARBA" id="ARBA00005254"/>
    </source>
</evidence>
<organism evidence="2 3">
    <name type="scientific">Aromatoleum anaerobium</name>
    <dbReference type="NCBI Taxonomy" id="182180"/>
    <lineage>
        <taxon>Bacteria</taxon>
        <taxon>Pseudomonadati</taxon>
        <taxon>Pseudomonadota</taxon>
        <taxon>Betaproteobacteria</taxon>
        <taxon>Rhodocyclales</taxon>
        <taxon>Rhodocyclaceae</taxon>
        <taxon>Aromatoleum</taxon>
    </lineage>
</organism>
<dbReference type="PANTHER" id="PTHR43149:SF1">
    <property type="entry name" value="DELTA(3,5)-DELTA(2,4)-DIENOYL-COA ISOMERASE, MITOCHONDRIAL"/>
    <property type="match status" value="1"/>
</dbReference>
<proteinExistence type="inferred from homology"/>
<protein>
    <submittedName>
        <fullName evidence="2">Enoyl-CoA hydratase/isomerase family protein</fullName>
    </submittedName>
</protein>
<dbReference type="PANTHER" id="PTHR43149">
    <property type="entry name" value="ENOYL-COA HYDRATASE"/>
    <property type="match status" value="1"/>
</dbReference>
<evidence type="ECO:0000313" key="2">
    <source>
        <dbReference type="EMBL" id="NMG25119.1"/>
    </source>
</evidence>
<dbReference type="RefSeq" id="WP_169118486.1">
    <property type="nucleotide sequence ID" value="NZ_WTVG02000039.1"/>
</dbReference>
<dbReference type="InterPro" id="IPR045002">
    <property type="entry name" value="Ech1-like"/>
</dbReference>
<comment type="similarity">
    <text evidence="1">Belongs to the enoyl-CoA hydratase/isomerase family.</text>
</comment>
<accession>A0ABX1PKS0</accession>
<name>A0ABX1PKS0_9RHOO</name>
<dbReference type="EMBL" id="WTVG01000025">
    <property type="protein sequence ID" value="NMG25119.1"/>
    <property type="molecule type" value="Genomic_DNA"/>
</dbReference>
<comment type="caution">
    <text evidence="2">The sequence shown here is derived from an EMBL/GenBank/DDBJ whole genome shotgun (WGS) entry which is preliminary data.</text>
</comment>
<sequence>MGSGDVPVLNLDRLRELMFASAGGTAASPFDTHPYLVVQAVSGDQADADKLAAWLRTQPCPVIGIAGEGSDPAVLTACDLVLDSFAELDAIAANIRRAPLAAMTLVQVLRVTAGMPLAQALVVESLAYSTLQGGPEFAAWSRANPPAPHGVAAEDGPPVLIARAGEHLDIRLNRPRNRNPMSVEMRDALVEALQLVVADETIRGARVSGVGACFSSGGELREFGTAPDPASAHAVRSLRLPAAVLIRCADRVAFHLHSACIGAGIELPAFAVRITAARNAFLQLPEIRFGLIPGAGGCVSLPQRIGRQRTAYLALSARRINAATALEWGLVDEIVD</sequence>
<dbReference type="InterPro" id="IPR029045">
    <property type="entry name" value="ClpP/crotonase-like_dom_sf"/>
</dbReference>
<dbReference type="Proteomes" id="UP000615989">
    <property type="component" value="Unassembled WGS sequence"/>
</dbReference>
<reference evidence="2" key="1">
    <citation type="submission" date="2019-12" db="EMBL/GenBank/DDBJ databases">
        <title>Comparative genomics gives insights into the taxonomy of the Azoarcus-Aromatoleum group and reveals separate origins of nif in the plant-associated Azoarcus and non-plant-associated Aromatoleum sub-groups.</title>
        <authorList>
            <person name="Lafos M."/>
            <person name="Maluk M."/>
            <person name="Batista M."/>
            <person name="Junghare M."/>
            <person name="Carmona M."/>
            <person name="Faoro H."/>
            <person name="Cruz L.M."/>
            <person name="Battistoni F."/>
            <person name="De Souza E."/>
            <person name="Pedrosa F."/>
            <person name="Chen W.-M."/>
            <person name="Poole P.S."/>
            <person name="Dixon R.A."/>
            <person name="James E.K."/>
        </authorList>
    </citation>
    <scope>NUCLEOTIDE SEQUENCE</scope>
    <source>
        <strain evidence="2">LuFRes1</strain>
    </source>
</reference>
<dbReference type="Gene3D" id="3.90.226.10">
    <property type="entry name" value="2-enoyl-CoA Hydratase, Chain A, domain 1"/>
    <property type="match status" value="1"/>
</dbReference>
<dbReference type="SUPFAM" id="SSF52096">
    <property type="entry name" value="ClpP/crotonase"/>
    <property type="match status" value="1"/>
</dbReference>
<dbReference type="Pfam" id="PF00378">
    <property type="entry name" value="ECH_1"/>
    <property type="match status" value="1"/>
</dbReference>